<evidence type="ECO:0000313" key="2">
    <source>
        <dbReference type="Proteomes" id="UP000693970"/>
    </source>
</evidence>
<proteinExistence type="predicted"/>
<reference evidence="1" key="2">
    <citation type="submission" date="2021-04" db="EMBL/GenBank/DDBJ databases">
        <authorList>
            <person name="Podell S."/>
        </authorList>
    </citation>
    <scope>NUCLEOTIDE SEQUENCE</scope>
    <source>
        <strain evidence="1">Hildebrandi</strain>
    </source>
</reference>
<keyword evidence="2" id="KW-1185">Reference proteome</keyword>
<sequence>MKRHKRCLEKASAVASMPAAAGAGAGAEASAGFAHASSVKDVQNVQEGILGASYMLVHLRKTLSSNDVEIKHTAMVQRDDDPELYAFLRRVKLKEFRSLVTGLRANPLWVNMQLWMIMSR</sequence>
<dbReference type="Proteomes" id="UP000693970">
    <property type="component" value="Unassembled WGS sequence"/>
</dbReference>
<gene>
    <name evidence="1" type="ORF">IV203_004112</name>
</gene>
<dbReference type="EMBL" id="JAGRRH010000016">
    <property type="protein sequence ID" value="KAG7354756.1"/>
    <property type="molecule type" value="Genomic_DNA"/>
</dbReference>
<accession>A0A9K3L4Q0</accession>
<dbReference type="AlphaFoldDB" id="A0A9K3L4Q0"/>
<evidence type="ECO:0000313" key="1">
    <source>
        <dbReference type="EMBL" id="KAG7354756.1"/>
    </source>
</evidence>
<protein>
    <submittedName>
        <fullName evidence="1">Uncharacterized protein</fullName>
    </submittedName>
</protein>
<name>A0A9K3L4Q0_9STRA</name>
<reference evidence="1" key="1">
    <citation type="journal article" date="2021" name="Sci. Rep.">
        <title>Diploid genomic architecture of Nitzschia inconspicua, an elite biomass production diatom.</title>
        <authorList>
            <person name="Oliver A."/>
            <person name="Podell S."/>
            <person name="Pinowska A."/>
            <person name="Traller J.C."/>
            <person name="Smith S.R."/>
            <person name="McClure R."/>
            <person name="Beliaev A."/>
            <person name="Bohutskyi P."/>
            <person name="Hill E.A."/>
            <person name="Rabines A."/>
            <person name="Zheng H."/>
            <person name="Allen L.Z."/>
            <person name="Kuo A."/>
            <person name="Grigoriev I.V."/>
            <person name="Allen A.E."/>
            <person name="Hazlebeck D."/>
            <person name="Allen E.E."/>
        </authorList>
    </citation>
    <scope>NUCLEOTIDE SEQUENCE</scope>
    <source>
        <strain evidence="1">Hildebrandi</strain>
    </source>
</reference>
<organism evidence="1 2">
    <name type="scientific">Nitzschia inconspicua</name>
    <dbReference type="NCBI Taxonomy" id="303405"/>
    <lineage>
        <taxon>Eukaryota</taxon>
        <taxon>Sar</taxon>
        <taxon>Stramenopiles</taxon>
        <taxon>Ochrophyta</taxon>
        <taxon>Bacillariophyta</taxon>
        <taxon>Bacillariophyceae</taxon>
        <taxon>Bacillariophycidae</taxon>
        <taxon>Bacillariales</taxon>
        <taxon>Bacillariaceae</taxon>
        <taxon>Nitzschia</taxon>
    </lineage>
</organism>
<comment type="caution">
    <text evidence="1">The sequence shown here is derived from an EMBL/GenBank/DDBJ whole genome shotgun (WGS) entry which is preliminary data.</text>
</comment>